<comment type="similarity">
    <text evidence="1">Belongs to the ATP-dependent AMP-binding enzyme family.</text>
</comment>
<dbReference type="RefSeq" id="XP_062725890.1">
    <property type="nucleotide sequence ID" value="XM_062868312.1"/>
</dbReference>
<dbReference type="SUPFAM" id="SSF56801">
    <property type="entry name" value="Acetyl-CoA synthetase-like"/>
    <property type="match status" value="1"/>
</dbReference>
<keyword evidence="6" id="KW-1185">Reference proteome</keyword>
<dbReference type="GeneID" id="87887141"/>
<dbReference type="InterPro" id="IPR020845">
    <property type="entry name" value="AMP-binding_CS"/>
</dbReference>
<evidence type="ECO:0000313" key="6">
    <source>
        <dbReference type="Proteomes" id="UP001273166"/>
    </source>
</evidence>
<dbReference type="Pfam" id="PF00501">
    <property type="entry name" value="AMP-binding"/>
    <property type="match status" value="1"/>
</dbReference>
<gene>
    <name evidence="5" type="ORF">B0T15DRAFT_517435</name>
</gene>
<keyword evidence="2" id="KW-0436">Ligase</keyword>
<dbReference type="Proteomes" id="UP001273166">
    <property type="component" value="Unassembled WGS sequence"/>
</dbReference>
<organism evidence="5 6">
    <name type="scientific">Chaetomium strumarium</name>
    <dbReference type="NCBI Taxonomy" id="1170767"/>
    <lineage>
        <taxon>Eukaryota</taxon>
        <taxon>Fungi</taxon>
        <taxon>Dikarya</taxon>
        <taxon>Ascomycota</taxon>
        <taxon>Pezizomycotina</taxon>
        <taxon>Sordariomycetes</taxon>
        <taxon>Sordariomycetidae</taxon>
        <taxon>Sordariales</taxon>
        <taxon>Chaetomiaceae</taxon>
        <taxon>Chaetomium</taxon>
    </lineage>
</organism>
<dbReference type="Gene3D" id="3.30.300.30">
    <property type="match status" value="1"/>
</dbReference>
<dbReference type="EMBL" id="JAUDZG010000001">
    <property type="protein sequence ID" value="KAK3310110.1"/>
    <property type="molecule type" value="Genomic_DNA"/>
</dbReference>
<proteinExistence type="inferred from homology"/>
<reference evidence="5" key="2">
    <citation type="submission" date="2023-06" db="EMBL/GenBank/DDBJ databases">
        <authorList>
            <consortium name="Lawrence Berkeley National Laboratory"/>
            <person name="Mondo S.J."/>
            <person name="Hensen N."/>
            <person name="Bonometti L."/>
            <person name="Westerberg I."/>
            <person name="Brannstrom I.O."/>
            <person name="Guillou S."/>
            <person name="Cros-Aarteil S."/>
            <person name="Calhoun S."/>
            <person name="Haridas S."/>
            <person name="Kuo A."/>
            <person name="Pangilinan J."/>
            <person name="Riley R."/>
            <person name="Labutti K."/>
            <person name="Andreopoulos B."/>
            <person name="Lipzen A."/>
            <person name="Chen C."/>
            <person name="Yanf M."/>
            <person name="Daum C."/>
            <person name="Ng V."/>
            <person name="Clum A."/>
            <person name="Steindorff A."/>
            <person name="Ohm R."/>
            <person name="Martin F."/>
            <person name="Silar P."/>
            <person name="Natvig D."/>
            <person name="Lalanne C."/>
            <person name="Gautier V."/>
            <person name="Ament-Velasquez S.L."/>
            <person name="Kruys A."/>
            <person name="Hutchinson M.I."/>
            <person name="Powell A.J."/>
            <person name="Barry K."/>
            <person name="Miller A.N."/>
            <person name="Grigoriev I.V."/>
            <person name="Debuchy R."/>
            <person name="Gladieux P."/>
            <person name="Thoren M.H."/>
            <person name="Johannesson H."/>
        </authorList>
    </citation>
    <scope>NUCLEOTIDE SEQUENCE</scope>
    <source>
        <strain evidence="5">CBS 333.67</strain>
    </source>
</reference>
<protein>
    <submittedName>
        <fullName evidence="5">Uncharacterized protein</fullName>
    </submittedName>
</protein>
<evidence type="ECO:0000259" key="4">
    <source>
        <dbReference type="Pfam" id="PF13193"/>
    </source>
</evidence>
<evidence type="ECO:0000256" key="2">
    <source>
        <dbReference type="ARBA" id="ARBA00022598"/>
    </source>
</evidence>
<dbReference type="AlphaFoldDB" id="A0AAJ0H233"/>
<name>A0AAJ0H233_9PEZI</name>
<evidence type="ECO:0000256" key="1">
    <source>
        <dbReference type="ARBA" id="ARBA00006432"/>
    </source>
</evidence>
<accession>A0AAJ0H233</accession>
<dbReference type="InterPro" id="IPR042099">
    <property type="entry name" value="ANL_N_sf"/>
</dbReference>
<dbReference type="InterPro" id="IPR025110">
    <property type="entry name" value="AMP-bd_C"/>
</dbReference>
<dbReference type="PROSITE" id="PS00455">
    <property type="entry name" value="AMP_BINDING"/>
    <property type="match status" value="1"/>
</dbReference>
<evidence type="ECO:0000259" key="3">
    <source>
        <dbReference type="Pfam" id="PF00501"/>
    </source>
</evidence>
<dbReference type="Gene3D" id="3.40.50.12780">
    <property type="entry name" value="N-terminal domain of ligase-like"/>
    <property type="match status" value="1"/>
</dbReference>
<dbReference type="PANTHER" id="PTHR24096:SF149">
    <property type="entry name" value="AMP-BINDING DOMAIN-CONTAINING PROTEIN-RELATED"/>
    <property type="match status" value="1"/>
</dbReference>
<feature type="domain" description="AMP-dependent synthetase/ligase" evidence="3">
    <location>
        <begin position="30"/>
        <end position="410"/>
    </location>
</feature>
<sequence length="562" mass="61727">MHYPSTFPPLSIPDDVDLWSFLLGHKNRDFPVTKEILTCGETGRSYSWADIRSASIEFGKGLKALWGWKEGDVLAFYTPNSIDTPILTLGALWAGGIVSPANPLYTVDELAFQLRDSGAKALVTQPAYLATALSAAEKAGLAAERVVLLGPQRDPSGRTRHFSSIIRNASGCTVPGKEDYAKPPIRWQPRSDLAFLVYSSGTTGLPKGVGLTHYNMVANVLQASYVEGSQWRSRGGPDGKGDKQLGILPFFHIYGLTCGVLMSVYEGWQLVVLERFDMEKALRAIETYRITFTYVPPPVVLAFSKHPAVGRYDLSSLKVMHSGAAPLTRELTEAVWNRLRVPVKQGFGLSETSAVVCCQVVDEWAKFMGSVGKLMPNMEAKIVGDDGKEVAEGEAGELWLKGPNVFPGYFKNPERTKEAFSSDGFFKTGDVFRRDKHGNFYCVDRLKELIKYNGYPVPPAELEGVLLGHEEVADACVIGVEDHANATEVPRAYVVLREGVEASAAKVHELAEWVGAQVAPHKRLRGGIRFVDQVPKSPSGKVLRRVMREQAKKEQRASGVKL</sequence>
<reference evidence="5" key="1">
    <citation type="journal article" date="2023" name="Mol. Phylogenet. Evol.">
        <title>Genome-scale phylogeny and comparative genomics of the fungal order Sordariales.</title>
        <authorList>
            <person name="Hensen N."/>
            <person name="Bonometti L."/>
            <person name="Westerberg I."/>
            <person name="Brannstrom I.O."/>
            <person name="Guillou S."/>
            <person name="Cros-Aarteil S."/>
            <person name="Calhoun S."/>
            <person name="Haridas S."/>
            <person name="Kuo A."/>
            <person name="Mondo S."/>
            <person name="Pangilinan J."/>
            <person name="Riley R."/>
            <person name="LaButti K."/>
            <person name="Andreopoulos B."/>
            <person name="Lipzen A."/>
            <person name="Chen C."/>
            <person name="Yan M."/>
            <person name="Daum C."/>
            <person name="Ng V."/>
            <person name="Clum A."/>
            <person name="Steindorff A."/>
            <person name="Ohm R.A."/>
            <person name="Martin F."/>
            <person name="Silar P."/>
            <person name="Natvig D.O."/>
            <person name="Lalanne C."/>
            <person name="Gautier V."/>
            <person name="Ament-Velasquez S.L."/>
            <person name="Kruys A."/>
            <person name="Hutchinson M.I."/>
            <person name="Powell A.J."/>
            <person name="Barry K."/>
            <person name="Miller A.N."/>
            <person name="Grigoriev I.V."/>
            <person name="Debuchy R."/>
            <person name="Gladieux P."/>
            <person name="Hiltunen Thoren M."/>
            <person name="Johannesson H."/>
        </authorList>
    </citation>
    <scope>NUCLEOTIDE SEQUENCE</scope>
    <source>
        <strain evidence="5">CBS 333.67</strain>
    </source>
</reference>
<dbReference type="Pfam" id="PF13193">
    <property type="entry name" value="AMP-binding_C"/>
    <property type="match status" value="1"/>
</dbReference>
<dbReference type="PANTHER" id="PTHR24096">
    <property type="entry name" value="LONG-CHAIN-FATTY-ACID--COA LIGASE"/>
    <property type="match status" value="1"/>
</dbReference>
<comment type="caution">
    <text evidence="5">The sequence shown here is derived from an EMBL/GenBank/DDBJ whole genome shotgun (WGS) entry which is preliminary data.</text>
</comment>
<dbReference type="InterPro" id="IPR045851">
    <property type="entry name" value="AMP-bd_C_sf"/>
</dbReference>
<dbReference type="FunFam" id="3.30.300.30:FF:000007">
    <property type="entry name" value="4-coumarate--CoA ligase 2"/>
    <property type="match status" value="1"/>
</dbReference>
<dbReference type="CDD" id="cd05911">
    <property type="entry name" value="Firefly_Luc_like"/>
    <property type="match status" value="1"/>
</dbReference>
<dbReference type="InterPro" id="IPR000873">
    <property type="entry name" value="AMP-dep_synth/lig_dom"/>
</dbReference>
<evidence type="ECO:0000313" key="5">
    <source>
        <dbReference type="EMBL" id="KAK3310110.1"/>
    </source>
</evidence>
<dbReference type="GO" id="GO:0016405">
    <property type="term" value="F:CoA-ligase activity"/>
    <property type="evidence" value="ECO:0007669"/>
    <property type="project" value="TreeGrafter"/>
</dbReference>
<feature type="domain" description="AMP-binding enzyme C-terminal" evidence="4">
    <location>
        <begin position="461"/>
        <end position="541"/>
    </location>
</feature>